<feature type="domain" description="Thioredoxin" evidence="14">
    <location>
        <begin position="4"/>
        <end position="155"/>
    </location>
</feature>
<evidence type="ECO:0000256" key="4">
    <source>
        <dbReference type="ARBA" id="ARBA00022559"/>
    </source>
</evidence>
<dbReference type="GO" id="GO:0008379">
    <property type="term" value="F:thioredoxin peroxidase activity"/>
    <property type="evidence" value="ECO:0007669"/>
    <property type="project" value="TreeGrafter"/>
</dbReference>
<dbReference type="Proteomes" id="UP000298688">
    <property type="component" value="Chromosome"/>
</dbReference>
<evidence type="ECO:0000256" key="1">
    <source>
        <dbReference type="ARBA" id="ARBA00003330"/>
    </source>
</evidence>
<protein>
    <recommendedName>
        <fullName evidence="3">thioredoxin-dependent peroxiredoxin</fullName>
        <ecNumber evidence="3">1.11.1.24</ecNumber>
    </recommendedName>
    <alternativeName>
        <fullName evidence="11">Bacterioferritin comigratory protein</fullName>
    </alternativeName>
    <alternativeName>
        <fullName evidence="9">Thioredoxin peroxidase</fullName>
    </alternativeName>
    <alternativeName>
        <fullName evidence="12">Thioredoxin-dependent peroxiredoxin Bcp</fullName>
    </alternativeName>
</protein>
<dbReference type="Gene3D" id="3.40.30.10">
    <property type="entry name" value="Glutaredoxin"/>
    <property type="match status" value="1"/>
</dbReference>
<dbReference type="SUPFAM" id="SSF52833">
    <property type="entry name" value="Thioredoxin-like"/>
    <property type="match status" value="1"/>
</dbReference>
<dbReference type="GO" id="GO:0005737">
    <property type="term" value="C:cytoplasm"/>
    <property type="evidence" value="ECO:0007669"/>
    <property type="project" value="TreeGrafter"/>
</dbReference>
<evidence type="ECO:0000313" key="15">
    <source>
        <dbReference type="EMBL" id="QCI24754.1"/>
    </source>
</evidence>
<dbReference type="InterPro" id="IPR013766">
    <property type="entry name" value="Thioredoxin_domain"/>
</dbReference>
<dbReference type="PROSITE" id="PS51352">
    <property type="entry name" value="THIOREDOXIN_2"/>
    <property type="match status" value="1"/>
</dbReference>
<evidence type="ECO:0000256" key="9">
    <source>
        <dbReference type="ARBA" id="ARBA00032824"/>
    </source>
</evidence>
<evidence type="ECO:0000256" key="13">
    <source>
        <dbReference type="ARBA" id="ARBA00049091"/>
    </source>
</evidence>
<dbReference type="PANTHER" id="PTHR42801">
    <property type="entry name" value="THIOREDOXIN-DEPENDENT PEROXIDE REDUCTASE"/>
    <property type="match status" value="1"/>
</dbReference>
<dbReference type="EMBL" id="CP034858">
    <property type="protein sequence ID" value="QCI24754.1"/>
    <property type="molecule type" value="Genomic_DNA"/>
</dbReference>
<dbReference type="InterPro" id="IPR050924">
    <property type="entry name" value="Peroxiredoxin_BCP/PrxQ"/>
</dbReference>
<evidence type="ECO:0000256" key="8">
    <source>
        <dbReference type="ARBA" id="ARBA00023284"/>
    </source>
</evidence>
<comment type="catalytic activity">
    <reaction evidence="13">
        <text>a hydroperoxide + [thioredoxin]-dithiol = an alcohol + [thioredoxin]-disulfide + H2O</text>
        <dbReference type="Rhea" id="RHEA:62620"/>
        <dbReference type="Rhea" id="RHEA-COMP:10698"/>
        <dbReference type="Rhea" id="RHEA-COMP:10700"/>
        <dbReference type="ChEBI" id="CHEBI:15377"/>
        <dbReference type="ChEBI" id="CHEBI:29950"/>
        <dbReference type="ChEBI" id="CHEBI:30879"/>
        <dbReference type="ChEBI" id="CHEBI:35924"/>
        <dbReference type="ChEBI" id="CHEBI:50058"/>
        <dbReference type="EC" id="1.11.1.24"/>
    </reaction>
</comment>
<gene>
    <name evidence="15" type="ORF">D9V76_00505</name>
</gene>
<evidence type="ECO:0000313" key="16">
    <source>
        <dbReference type="Proteomes" id="UP000298688"/>
    </source>
</evidence>
<dbReference type="PANTHER" id="PTHR42801:SF4">
    <property type="entry name" value="AHPC_TSA FAMILY PROTEIN"/>
    <property type="match status" value="1"/>
</dbReference>
<evidence type="ECO:0000256" key="7">
    <source>
        <dbReference type="ARBA" id="ARBA00023157"/>
    </source>
</evidence>
<sequence length="155" mass="17911">MITLKSGDIAPKFTLPNHNNKLINLSDFLGKKILLYFYPKAMTPGCIVQACHIRDNLELFKNKKVEVVGISPDKTDKLLTFIEKKMLNFTLLSDKQNIVSKKFGVWGEKNFMGKKYFGIYRTSFLINPSGIIDKIFFKFKCNDHHKIILTYLNSK</sequence>
<organism evidence="15 16">
    <name type="scientific">Buchnera aphidicola subsp. Rhopalosiphum padi</name>
    <dbReference type="NCBI Taxonomy" id="98793"/>
    <lineage>
        <taxon>Bacteria</taxon>
        <taxon>Pseudomonadati</taxon>
        <taxon>Pseudomonadota</taxon>
        <taxon>Gammaproteobacteria</taxon>
        <taxon>Enterobacterales</taxon>
        <taxon>Erwiniaceae</taxon>
        <taxon>Buchnera</taxon>
    </lineage>
</organism>
<evidence type="ECO:0000256" key="6">
    <source>
        <dbReference type="ARBA" id="ARBA00023002"/>
    </source>
</evidence>
<evidence type="ECO:0000256" key="11">
    <source>
        <dbReference type="ARBA" id="ARBA00041373"/>
    </source>
</evidence>
<dbReference type="NCBIfam" id="NF006960">
    <property type="entry name" value="PRK09437.1"/>
    <property type="match status" value="1"/>
</dbReference>
<dbReference type="GO" id="GO:0045454">
    <property type="term" value="P:cell redox homeostasis"/>
    <property type="evidence" value="ECO:0007669"/>
    <property type="project" value="TreeGrafter"/>
</dbReference>
<evidence type="ECO:0000256" key="2">
    <source>
        <dbReference type="ARBA" id="ARBA00011245"/>
    </source>
</evidence>
<comment type="function">
    <text evidence="1">Thiol-specific peroxidase that catalyzes the reduction of hydrogen peroxide and organic hydroperoxides to water and alcohols, respectively. Plays a role in cell protection against oxidative stress by detoxifying peroxides and as sensor of hydrogen peroxide-mediated signaling events.</text>
</comment>
<evidence type="ECO:0000256" key="12">
    <source>
        <dbReference type="ARBA" id="ARBA00042639"/>
    </source>
</evidence>
<dbReference type="InterPro" id="IPR000866">
    <property type="entry name" value="AhpC/TSA"/>
</dbReference>
<keyword evidence="7" id="KW-1015">Disulfide bond</keyword>
<evidence type="ECO:0000256" key="5">
    <source>
        <dbReference type="ARBA" id="ARBA00022862"/>
    </source>
</evidence>
<dbReference type="EC" id="1.11.1.24" evidence="3"/>
<evidence type="ECO:0000256" key="3">
    <source>
        <dbReference type="ARBA" id="ARBA00013017"/>
    </source>
</evidence>
<evidence type="ECO:0000259" key="14">
    <source>
        <dbReference type="PROSITE" id="PS51352"/>
    </source>
</evidence>
<reference evidence="15 16" key="2">
    <citation type="submission" date="2019-05" db="EMBL/GenBank/DDBJ databases">
        <title>Genome evolution of the obligate endosymbiont Buchnera aphidicola.</title>
        <authorList>
            <person name="Moran N.A."/>
        </authorList>
    </citation>
    <scope>NUCLEOTIDE SEQUENCE [LARGE SCALE GENOMIC DNA]</scope>
    <source>
        <strain evidence="15 16">Rpa</strain>
    </source>
</reference>
<comment type="similarity">
    <text evidence="10">Belongs to the peroxiredoxin family. BCP/PrxQ subfamily.</text>
</comment>
<keyword evidence="4 15" id="KW-0575">Peroxidase</keyword>
<comment type="subunit">
    <text evidence="2">Monomer.</text>
</comment>
<dbReference type="OrthoDB" id="9812811at2"/>
<dbReference type="InterPro" id="IPR036249">
    <property type="entry name" value="Thioredoxin-like_sf"/>
</dbReference>
<dbReference type="FunFam" id="3.40.30.10:FF:000007">
    <property type="entry name" value="Thioredoxin-dependent thiol peroxidase"/>
    <property type="match status" value="1"/>
</dbReference>
<dbReference type="AlphaFoldDB" id="A0A4D6YFR1"/>
<keyword evidence="8" id="KW-0676">Redox-active center</keyword>
<dbReference type="CDD" id="cd03017">
    <property type="entry name" value="PRX_BCP"/>
    <property type="match status" value="1"/>
</dbReference>
<proteinExistence type="inferred from homology"/>
<dbReference type="GO" id="GO:0034599">
    <property type="term" value="P:cellular response to oxidative stress"/>
    <property type="evidence" value="ECO:0007669"/>
    <property type="project" value="TreeGrafter"/>
</dbReference>
<dbReference type="Pfam" id="PF00578">
    <property type="entry name" value="AhpC-TSA"/>
    <property type="match status" value="1"/>
</dbReference>
<keyword evidence="5" id="KW-0049">Antioxidant</keyword>
<reference evidence="15 16" key="1">
    <citation type="submission" date="2018-12" db="EMBL/GenBank/DDBJ databases">
        <authorList>
            <person name="Chong R.A."/>
        </authorList>
    </citation>
    <scope>NUCLEOTIDE SEQUENCE [LARGE SCALE GENOMIC DNA]</scope>
    <source>
        <strain evidence="15 16">Rpa</strain>
    </source>
</reference>
<accession>A0A4D6YFR1</accession>
<name>A0A4D6YFR1_BUCRP</name>
<evidence type="ECO:0000256" key="10">
    <source>
        <dbReference type="ARBA" id="ARBA00038489"/>
    </source>
</evidence>
<dbReference type="RefSeq" id="WP_158336896.1">
    <property type="nucleotide sequence ID" value="NZ_CP034858.1"/>
</dbReference>
<keyword evidence="6 15" id="KW-0560">Oxidoreductase</keyword>